<proteinExistence type="predicted"/>
<dbReference type="AlphaFoldDB" id="A0A9N9I3B9"/>
<feature type="non-terminal residue" evidence="1">
    <location>
        <position position="304"/>
    </location>
</feature>
<name>A0A9N9I3B9_9GLOM</name>
<accession>A0A9N9I3B9</accession>
<evidence type="ECO:0000313" key="1">
    <source>
        <dbReference type="EMBL" id="CAG8718190.1"/>
    </source>
</evidence>
<organism evidence="1 2">
    <name type="scientific">Racocetra fulgida</name>
    <dbReference type="NCBI Taxonomy" id="60492"/>
    <lineage>
        <taxon>Eukaryota</taxon>
        <taxon>Fungi</taxon>
        <taxon>Fungi incertae sedis</taxon>
        <taxon>Mucoromycota</taxon>
        <taxon>Glomeromycotina</taxon>
        <taxon>Glomeromycetes</taxon>
        <taxon>Diversisporales</taxon>
        <taxon>Gigasporaceae</taxon>
        <taxon>Racocetra</taxon>
    </lineage>
</organism>
<sequence>EKKPLPDDNNVNIPEVISLEDLSEYFAGLTDNLENNMGLYFTVQVDIADMPILVNQNFNIKLIANTIVNYIEESDESNQQRMVCFDCYGMLIIRVDVPATKVIIDLKHDIFHERPVDVTTPIEIKQEIKANLHMDPLQIRTYLQDKFDISKITAHQIRYWWSFFTQNFYKSEEDHVNSAYTFLKSEQAAGCELCFELMNSQIVAIGFITPLYNKIQQKSEIHCDATYKTVKGRFELYGIICNFEGSGYPLAYLILDTTKASENIQRIHYCPEDAAAEFNFIDLEFKPNLEKLNNEICPQNLRQK</sequence>
<comment type="caution">
    <text evidence="1">The sequence shown here is derived from an EMBL/GenBank/DDBJ whole genome shotgun (WGS) entry which is preliminary data.</text>
</comment>
<dbReference type="OrthoDB" id="2443994at2759"/>
<gene>
    <name evidence="1" type="ORF">RFULGI_LOCUS11280</name>
</gene>
<dbReference type="Proteomes" id="UP000789396">
    <property type="component" value="Unassembled WGS sequence"/>
</dbReference>
<keyword evidence="2" id="KW-1185">Reference proteome</keyword>
<reference evidence="1" key="1">
    <citation type="submission" date="2021-06" db="EMBL/GenBank/DDBJ databases">
        <authorList>
            <person name="Kallberg Y."/>
            <person name="Tangrot J."/>
            <person name="Rosling A."/>
        </authorList>
    </citation>
    <scope>NUCLEOTIDE SEQUENCE</scope>
    <source>
        <strain evidence="1">IN212</strain>
    </source>
</reference>
<dbReference type="EMBL" id="CAJVPZ010024160">
    <property type="protein sequence ID" value="CAG8718190.1"/>
    <property type="molecule type" value="Genomic_DNA"/>
</dbReference>
<protein>
    <submittedName>
        <fullName evidence="1">18943_t:CDS:1</fullName>
    </submittedName>
</protein>
<feature type="non-terminal residue" evidence="1">
    <location>
        <position position="1"/>
    </location>
</feature>
<evidence type="ECO:0000313" key="2">
    <source>
        <dbReference type="Proteomes" id="UP000789396"/>
    </source>
</evidence>